<evidence type="ECO:0000256" key="1">
    <source>
        <dbReference type="ARBA" id="ARBA00004609"/>
    </source>
</evidence>
<name>A0AAV8HUY9_9POAL</name>
<dbReference type="InterPro" id="IPR044788">
    <property type="entry name" value="X8_dom_prot"/>
</dbReference>
<gene>
    <name evidence="10" type="ORF">LUZ62_031799</name>
</gene>
<dbReference type="Gene3D" id="1.20.58.1040">
    <property type="match status" value="1"/>
</dbReference>
<comment type="caution">
    <text evidence="10">The sequence shown here is derived from an EMBL/GenBank/DDBJ whole genome shotgun (WGS) entry which is preliminary data.</text>
</comment>
<evidence type="ECO:0000313" key="10">
    <source>
        <dbReference type="EMBL" id="KAJ4819233.1"/>
    </source>
</evidence>
<accession>A0AAV8HUY9</accession>
<feature type="domain" description="X8" evidence="9">
    <location>
        <begin position="440"/>
        <end position="524"/>
    </location>
</feature>
<dbReference type="InterPro" id="IPR012946">
    <property type="entry name" value="X8"/>
</dbReference>
<dbReference type="PANTHER" id="PTHR31044">
    <property type="entry name" value="BETA-1,3 GLUCANASE"/>
    <property type="match status" value="1"/>
</dbReference>
<keyword evidence="4" id="KW-0732">Signal</keyword>
<dbReference type="Gene3D" id="3.20.20.80">
    <property type="entry name" value="Glycosidases"/>
    <property type="match status" value="1"/>
</dbReference>
<dbReference type="PANTHER" id="PTHR31044:SF120">
    <property type="entry name" value="CARBOHYDRATE-BINDING X8 DOMAIN SUPERFAMILY PROTEIN"/>
    <property type="match status" value="1"/>
</dbReference>
<dbReference type="SMART" id="SM00768">
    <property type="entry name" value="X8"/>
    <property type="match status" value="1"/>
</dbReference>
<dbReference type="EMBL" id="JAMFTS010000001">
    <property type="protein sequence ID" value="KAJ4819233.1"/>
    <property type="molecule type" value="Genomic_DNA"/>
</dbReference>
<keyword evidence="3" id="KW-0449">Lipoprotein</keyword>
<evidence type="ECO:0000256" key="3">
    <source>
        <dbReference type="ARBA" id="ARBA00022622"/>
    </source>
</evidence>
<comment type="subcellular location">
    <subcellularLocation>
        <location evidence="1">Cell membrane</location>
        <topology evidence="1">Lipid-anchor</topology>
        <topology evidence="1">GPI-anchor</topology>
    </subcellularLocation>
</comment>
<keyword evidence="6" id="KW-1015">Disulfide bond</keyword>
<organism evidence="10 11">
    <name type="scientific">Rhynchospora pubera</name>
    <dbReference type="NCBI Taxonomy" id="906938"/>
    <lineage>
        <taxon>Eukaryota</taxon>
        <taxon>Viridiplantae</taxon>
        <taxon>Streptophyta</taxon>
        <taxon>Embryophyta</taxon>
        <taxon>Tracheophyta</taxon>
        <taxon>Spermatophyta</taxon>
        <taxon>Magnoliopsida</taxon>
        <taxon>Liliopsida</taxon>
        <taxon>Poales</taxon>
        <taxon>Cyperaceae</taxon>
        <taxon>Cyperoideae</taxon>
        <taxon>Rhynchosporeae</taxon>
        <taxon>Rhynchospora</taxon>
    </lineage>
</organism>
<dbReference type="FunFam" id="1.20.58.1040:FF:000001">
    <property type="entry name" value="Glucan endo-1,3-beta-glucosidase 4"/>
    <property type="match status" value="1"/>
</dbReference>
<dbReference type="AlphaFoldDB" id="A0AAV8HUY9"/>
<evidence type="ECO:0000256" key="6">
    <source>
        <dbReference type="ARBA" id="ARBA00023157"/>
    </source>
</evidence>
<feature type="region of interest" description="Disordered" evidence="8">
    <location>
        <begin position="570"/>
        <end position="597"/>
    </location>
</feature>
<proteinExistence type="predicted"/>
<reference evidence="10" key="1">
    <citation type="submission" date="2022-08" db="EMBL/GenBank/DDBJ databases">
        <authorList>
            <person name="Marques A."/>
        </authorList>
    </citation>
    <scope>NUCLEOTIDE SEQUENCE</scope>
    <source>
        <strain evidence="10">RhyPub2mFocal</strain>
        <tissue evidence="10">Leaves</tissue>
    </source>
</reference>
<protein>
    <recommendedName>
        <fullName evidence="9">X8 domain-containing protein</fullName>
    </recommendedName>
</protein>
<evidence type="ECO:0000256" key="5">
    <source>
        <dbReference type="ARBA" id="ARBA00023136"/>
    </source>
</evidence>
<dbReference type="Proteomes" id="UP001140206">
    <property type="component" value="Chromosome 1"/>
</dbReference>
<keyword evidence="2" id="KW-1003">Cell membrane</keyword>
<sequence length="621" mass="65668">MFIILRATSILVIPHSHLCYYLPSPAFLFPSSLQLSHSLPFPLSLSLTHTQTQLHRGKEKRNINTSEISKTEMATSALLFSLLSLLLLSTSGTIVGFPQDDAEKTSTFLQTNKNFSVQNLIFTPTGTSTPTSTVSTYIFLDPFQSAKWVETNPFAALPSLNISAIVVIGGEKSLIPSLSSLKSIYTSLKSSGFNSDVKVSIVFSLSSIANMLESRNKYFQKITSFIKNSGSFMLIETISDKAFVDLVTSIPNLDIPLVLHIKSYIPQIDISKFKLPLLKKKIFGVHLEGQISNLAFHSYYRDLAESSLKSTSHDAYGQVPNPAYTTPITVPSTNPAPPVVTVLPTNPTMPTGTIPPSNPYPTPITVPATNPVTTPATNPVTTYPYPYPQTGTGTSTGTGTGIMPTPTLTPTYTPPVTMPGTTPVGTVPGGTGMMPSAGQTWCVAKSGIPDVVLQSALDYACGIGGADCTGIQPMGSCYNPNSVQAHASYAFNTYYQRNPSPTSCDFGGAGMLTNVNPSVGTCIFSSSSLSSGYTPTMPGYTPTTPTTTTTPSLTPAPIYGTGTGISTGTGVSSGSTALNSGSSSGYGPDTQTATTNNSSSLSACWTIVLFIFTFIYLRGSV</sequence>
<keyword evidence="11" id="KW-1185">Reference proteome</keyword>
<evidence type="ECO:0000256" key="4">
    <source>
        <dbReference type="ARBA" id="ARBA00022729"/>
    </source>
</evidence>
<evidence type="ECO:0000256" key="8">
    <source>
        <dbReference type="SAM" id="MobiDB-lite"/>
    </source>
</evidence>
<evidence type="ECO:0000256" key="7">
    <source>
        <dbReference type="ARBA" id="ARBA00023180"/>
    </source>
</evidence>
<dbReference type="GO" id="GO:0005886">
    <property type="term" value="C:plasma membrane"/>
    <property type="evidence" value="ECO:0007669"/>
    <property type="project" value="UniProtKB-SubCell"/>
</dbReference>
<dbReference type="Pfam" id="PF07983">
    <property type="entry name" value="X8"/>
    <property type="match status" value="1"/>
</dbReference>
<dbReference type="GO" id="GO:0009506">
    <property type="term" value="C:plasmodesma"/>
    <property type="evidence" value="ECO:0007669"/>
    <property type="project" value="UniProtKB-ARBA"/>
</dbReference>
<keyword evidence="5" id="KW-0472">Membrane</keyword>
<keyword evidence="7" id="KW-0325">Glycoprotein</keyword>
<keyword evidence="3" id="KW-0336">GPI-anchor</keyword>
<evidence type="ECO:0000256" key="2">
    <source>
        <dbReference type="ARBA" id="ARBA00022475"/>
    </source>
</evidence>
<evidence type="ECO:0000259" key="9">
    <source>
        <dbReference type="SMART" id="SM00768"/>
    </source>
</evidence>
<dbReference type="GO" id="GO:0098552">
    <property type="term" value="C:side of membrane"/>
    <property type="evidence" value="ECO:0007669"/>
    <property type="project" value="UniProtKB-KW"/>
</dbReference>
<evidence type="ECO:0000313" key="11">
    <source>
        <dbReference type="Proteomes" id="UP001140206"/>
    </source>
</evidence>